<evidence type="ECO:0000313" key="5">
    <source>
        <dbReference type="Proteomes" id="UP001141552"/>
    </source>
</evidence>
<dbReference type="Pfam" id="PF14392">
    <property type="entry name" value="zf-CCHC_4"/>
    <property type="match status" value="1"/>
</dbReference>
<reference evidence="4" key="1">
    <citation type="submission" date="2022-02" db="EMBL/GenBank/DDBJ databases">
        <authorList>
            <person name="Henning P.M."/>
            <person name="McCubbin A.G."/>
            <person name="Shore J.S."/>
        </authorList>
    </citation>
    <scope>NUCLEOTIDE SEQUENCE</scope>
    <source>
        <strain evidence="4">F60SS</strain>
        <tissue evidence="4">Leaves</tissue>
    </source>
</reference>
<dbReference type="GO" id="GO:0003676">
    <property type="term" value="F:nucleic acid binding"/>
    <property type="evidence" value="ECO:0007669"/>
    <property type="project" value="InterPro"/>
</dbReference>
<feature type="compositionally biased region" description="Basic and acidic residues" evidence="2">
    <location>
        <begin position="417"/>
        <end position="432"/>
    </location>
</feature>
<evidence type="ECO:0000259" key="3">
    <source>
        <dbReference type="PROSITE" id="PS50158"/>
    </source>
</evidence>
<organism evidence="4 5">
    <name type="scientific">Turnera subulata</name>
    <dbReference type="NCBI Taxonomy" id="218843"/>
    <lineage>
        <taxon>Eukaryota</taxon>
        <taxon>Viridiplantae</taxon>
        <taxon>Streptophyta</taxon>
        <taxon>Embryophyta</taxon>
        <taxon>Tracheophyta</taxon>
        <taxon>Spermatophyta</taxon>
        <taxon>Magnoliopsida</taxon>
        <taxon>eudicotyledons</taxon>
        <taxon>Gunneridae</taxon>
        <taxon>Pentapetalae</taxon>
        <taxon>rosids</taxon>
        <taxon>fabids</taxon>
        <taxon>Malpighiales</taxon>
        <taxon>Passifloraceae</taxon>
        <taxon>Turnera</taxon>
    </lineage>
</organism>
<feature type="region of interest" description="Disordered" evidence="2">
    <location>
        <begin position="403"/>
        <end position="432"/>
    </location>
</feature>
<feature type="region of interest" description="Disordered" evidence="2">
    <location>
        <begin position="491"/>
        <end position="599"/>
    </location>
</feature>
<keyword evidence="1" id="KW-0863">Zinc-finger</keyword>
<dbReference type="AlphaFoldDB" id="A0A9Q0FEL2"/>
<sequence length="953" mass="105057">MAYIISVKYGGRFVEKGRNVVYVGGKMVLVLTKHKCIEVFLDHRATAPARDEAEVVGVEVCVRGTADAEVGVQQAIDITGEVQVEHEVQPSAPHLGGSFSNAVDVRVEYFVLGDPVDFTEESSFGDTLWAASISTAQCSPVVAGSNVIVDGGNCSRALDFCGPHEGVNCGGDGQDLNGGGQWQGNDELRVCDGDDGILFSMGLGGDDEDDDETRDAWVEVSEIVRNKAIQKLDVLVDDDNETGEDGDVDDEDDDDGDDEDDDGGDEDSTAGCPDWFVGMVFKNIKQLREAMRIYGVKKGDGRGLALVSDMQKAEHRMCARHIYANWQKKWKGLDKKIHFWKCTRSTYVQDFAEKLGSLTRKQPKDYVSHWYRKAAYTASYEHSLGGMRGKKYWPLTDDRPLLPPAVRPILGRPKRNKEKDKEEPKKTGKLSRYGETRKCTKCGKDHNRRTCGTGGHQDNGNDRPEEPIVALLYEGSLPISAIKHMILTHPDPPARPLCSHPSSAGAGASQGTEPQPSGEGRQAEACGEGRQAEASCRDTQQQEPQTSGQATAGGGNNVSAGDVREAEGSQPYGSEAAQPFRKSKGRKSWKEVPNATVQRTRPVRNIHPPERYTGAFNAQVGASRQGAPTRTEARNKVTQGAKAVTQRGGPPPPGNQLDNTVKRGRPVTTKQHKGPEQPAKCNKYNQGNYGYRVMYNEKTKTYVQNAGRPLERVINTRLKKLKPIPQPVDAKTFDIGFKAKGLQWKGKEAMTTGQLQADVRKRISTAVVAATRRRHGGIVASTRRRQGGIVIGKQASRKPISDCEARQPTRVPRQVRPGANPRIHSCWVQLHNIPNDFICHSVITRVTRANFPAFYSYDPYVVSLFGGKRFVRVKVGLDFCRPLLPGVHHAFKWDEIWITFKYENLGSLCYRCGMVGHLIGGCPLEKRDSEGIELPHDTSCGHWMKPCHFDGRF</sequence>
<feature type="compositionally biased region" description="Acidic residues" evidence="2">
    <location>
        <begin position="235"/>
        <end position="268"/>
    </location>
</feature>
<dbReference type="PROSITE" id="PS50158">
    <property type="entry name" value="ZF_CCHC"/>
    <property type="match status" value="1"/>
</dbReference>
<evidence type="ECO:0000256" key="1">
    <source>
        <dbReference type="PROSITE-ProRule" id="PRU00047"/>
    </source>
</evidence>
<proteinExistence type="predicted"/>
<feature type="region of interest" description="Disordered" evidence="2">
    <location>
        <begin position="444"/>
        <end position="464"/>
    </location>
</feature>
<reference evidence="4" key="2">
    <citation type="journal article" date="2023" name="Plants (Basel)">
        <title>Annotation of the Turnera subulata (Passifloraceae) Draft Genome Reveals the S-Locus Evolved after the Divergence of Turneroideae from Passifloroideae in a Stepwise Manner.</title>
        <authorList>
            <person name="Henning P.M."/>
            <person name="Roalson E.H."/>
            <person name="Mir W."/>
            <person name="McCubbin A.G."/>
            <person name="Shore J.S."/>
        </authorList>
    </citation>
    <scope>NUCLEOTIDE SEQUENCE</scope>
    <source>
        <strain evidence="4">F60SS</strain>
    </source>
</reference>
<feature type="domain" description="CCHC-type" evidence="3">
    <location>
        <begin position="909"/>
        <end position="923"/>
    </location>
</feature>
<feature type="region of interest" description="Disordered" evidence="2">
    <location>
        <begin position="641"/>
        <end position="678"/>
    </location>
</feature>
<keyword evidence="1" id="KW-0479">Metal-binding</keyword>
<keyword evidence="5" id="KW-1185">Reference proteome</keyword>
<feature type="region of interest" description="Disordered" evidence="2">
    <location>
        <begin position="235"/>
        <end position="272"/>
    </location>
</feature>
<protein>
    <recommendedName>
        <fullName evidence="3">CCHC-type domain-containing protein</fullName>
    </recommendedName>
</protein>
<name>A0A9Q0FEL2_9ROSI</name>
<dbReference type="InterPro" id="IPR025836">
    <property type="entry name" value="Zn_knuckle_CX2CX4HX4C"/>
</dbReference>
<feature type="compositionally biased region" description="Polar residues" evidence="2">
    <location>
        <begin position="537"/>
        <end position="550"/>
    </location>
</feature>
<gene>
    <name evidence="4" type="ORF">Tsubulata_024743</name>
</gene>
<dbReference type="InterPro" id="IPR001878">
    <property type="entry name" value="Znf_CCHC"/>
</dbReference>
<evidence type="ECO:0000256" key="2">
    <source>
        <dbReference type="SAM" id="MobiDB-lite"/>
    </source>
</evidence>
<dbReference type="OrthoDB" id="852184at2759"/>
<dbReference type="EMBL" id="JAKUCV010005759">
    <property type="protein sequence ID" value="KAJ4829991.1"/>
    <property type="molecule type" value="Genomic_DNA"/>
</dbReference>
<evidence type="ECO:0000313" key="4">
    <source>
        <dbReference type="EMBL" id="KAJ4829991.1"/>
    </source>
</evidence>
<dbReference type="GO" id="GO:0008270">
    <property type="term" value="F:zinc ion binding"/>
    <property type="evidence" value="ECO:0007669"/>
    <property type="project" value="UniProtKB-KW"/>
</dbReference>
<comment type="caution">
    <text evidence="4">The sequence shown here is derived from an EMBL/GenBank/DDBJ whole genome shotgun (WGS) entry which is preliminary data.</text>
</comment>
<dbReference type="Proteomes" id="UP001141552">
    <property type="component" value="Unassembled WGS sequence"/>
</dbReference>
<accession>A0A9Q0FEL2</accession>
<keyword evidence="1" id="KW-0862">Zinc</keyword>